<dbReference type="RefSeq" id="WP_107753687.1">
    <property type="nucleotide sequence ID" value="NZ_JBLWSZ010000024.1"/>
</dbReference>
<comment type="caution">
    <text evidence="3">The sequence shown here is derived from an EMBL/GenBank/DDBJ whole genome shotgun (WGS) entry which is preliminary data.</text>
</comment>
<proteinExistence type="predicted"/>
<accession>A0A2T7US11</accession>
<evidence type="ECO:0000256" key="1">
    <source>
        <dbReference type="ARBA" id="ARBA00004117"/>
    </source>
</evidence>
<dbReference type="Pfam" id="PF00460">
    <property type="entry name" value="Flg_bb_rod"/>
    <property type="match status" value="1"/>
</dbReference>
<gene>
    <name evidence="3" type="primary">flgB</name>
    <name evidence="3" type="ORF">DDE23_11065</name>
</gene>
<evidence type="ECO:0000313" key="3">
    <source>
        <dbReference type="EMBL" id="PVE47378.1"/>
    </source>
</evidence>
<dbReference type="InterPro" id="IPR001444">
    <property type="entry name" value="Flag_bb_rod_N"/>
</dbReference>
<comment type="subcellular location">
    <subcellularLocation>
        <location evidence="1">Bacterial flagellum basal body</location>
    </subcellularLocation>
</comment>
<reference evidence="3 4" key="1">
    <citation type="journal article" date="2011" name="Syst. Appl. Microbiol.">
        <title>Defluviimonas denitrificans gen. nov., sp. nov., and Pararhodobacter aggregans gen. nov., sp. nov., non-phototrophic Rhodobacteraceae from the biofilter of a marine aquaculture.</title>
        <authorList>
            <person name="Foesel B.U."/>
            <person name="Drake H.L."/>
            <person name="Schramm A."/>
        </authorList>
    </citation>
    <scope>NUCLEOTIDE SEQUENCE [LARGE SCALE GENOMIC DNA]</scope>
    <source>
        <strain evidence="3 4">D1-19</strain>
    </source>
</reference>
<keyword evidence="4" id="KW-1185">Reference proteome</keyword>
<sequence length="115" mass="12823">MFESLDIMRMAQAFAAHAASRQQAVSQNVANANTPGYRSRDAIPFGEYWRASEERVLAQGDIMRPDEEPATVSPDGNTVSVEFEMMRAVEARQQHEMALGIYSMSRDLLRASLGK</sequence>
<keyword evidence="3" id="KW-0966">Cell projection</keyword>
<dbReference type="NCBIfam" id="NF009270">
    <property type="entry name" value="PRK12627.1"/>
    <property type="match status" value="1"/>
</dbReference>
<evidence type="ECO:0000259" key="2">
    <source>
        <dbReference type="Pfam" id="PF00460"/>
    </source>
</evidence>
<dbReference type="OrthoDB" id="9788334at2"/>
<dbReference type="Proteomes" id="UP000244810">
    <property type="component" value="Unassembled WGS sequence"/>
</dbReference>
<evidence type="ECO:0000313" key="4">
    <source>
        <dbReference type="Proteomes" id="UP000244810"/>
    </source>
</evidence>
<keyword evidence="3" id="KW-0969">Cilium</keyword>
<protein>
    <submittedName>
        <fullName evidence="3">Flagellar basal body rod protein FlgB</fullName>
    </submittedName>
</protein>
<dbReference type="AlphaFoldDB" id="A0A2T7US11"/>
<dbReference type="EMBL" id="QDDR01000005">
    <property type="protein sequence ID" value="PVE47378.1"/>
    <property type="molecule type" value="Genomic_DNA"/>
</dbReference>
<name>A0A2T7US11_9RHOB</name>
<keyword evidence="3" id="KW-0282">Flagellum</keyword>
<organism evidence="3 4">
    <name type="scientific">Pararhodobacter aggregans</name>
    <dbReference type="NCBI Taxonomy" id="404875"/>
    <lineage>
        <taxon>Bacteria</taxon>
        <taxon>Pseudomonadati</taxon>
        <taxon>Pseudomonadota</taxon>
        <taxon>Alphaproteobacteria</taxon>
        <taxon>Rhodobacterales</taxon>
        <taxon>Paracoccaceae</taxon>
        <taxon>Pararhodobacter</taxon>
    </lineage>
</organism>
<dbReference type="GO" id="GO:0009425">
    <property type="term" value="C:bacterial-type flagellum basal body"/>
    <property type="evidence" value="ECO:0007669"/>
    <property type="project" value="UniProtKB-SubCell"/>
</dbReference>
<feature type="domain" description="Flagellar basal body rod protein N-terminal" evidence="2">
    <location>
        <begin position="17"/>
        <end position="38"/>
    </location>
</feature>